<reference evidence="1" key="2">
    <citation type="submission" date="2021-03" db="UniProtKB">
        <authorList>
            <consortium name="EnsemblPlants"/>
        </authorList>
    </citation>
    <scope>IDENTIFICATION</scope>
</reference>
<reference evidence="1" key="1">
    <citation type="journal article" date="2017" name="Nature">
        <title>The genome of Chenopodium quinoa.</title>
        <authorList>
            <person name="Jarvis D.E."/>
            <person name="Ho Y.S."/>
            <person name="Lightfoot D.J."/>
            <person name="Schmoeckel S.M."/>
            <person name="Li B."/>
            <person name="Borm T.J.A."/>
            <person name="Ohyanagi H."/>
            <person name="Mineta K."/>
            <person name="Michell C.T."/>
            <person name="Saber N."/>
            <person name="Kharbatia N.M."/>
            <person name="Rupper R.R."/>
            <person name="Sharp A.R."/>
            <person name="Dally N."/>
            <person name="Boughton B.A."/>
            <person name="Woo Y.H."/>
            <person name="Gao G."/>
            <person name="Schijlen E.G.W.M."/>
            <person name="Guo X."/>
            <person name="Momin A.A."/>
            <person name="Negrao S."/>
            <person name="Al-Babili S."/>
            <person name="Gehring C."/>
            <person name="Roessner U."/>
            <person name="Jung C."/>
            <person name="Murphy K."/>
            <person name="Arold S.T."/>
            <person name="Gojobori T."/>
            <person name="van der Linden C.G."/>
            <person name="van Loo E.N."/>
            <person name="Jellen E.N."/>
            <person name="Maughan P.J."/>
            <person name="Tester M."/>
        </authorList>
    </citation>
    <scope>NUCLEOTIDE SEQUENCE [LARGE SCALE GENOMIC DNA]</scope>
    <source>
        <strain evidence="1">cv. PI 614886</strain>
    </source>
</reference>
<accession>A0A803KWQ9</accession>
<dbReference type="Proteomes" id="UP000596660">
    <property type="component" value="Unplaced"/>
</dbReference>
<proteinExistence type="predicted"/>
<organism evidence="1 2">
    <name type="scientific">Chenopodium quinoa</name>
    <name type="common">Quinoa</name>
    <dbReference type="NCBI Taxonomy" id="63459"/>
    <lineage>
        <taxon>Eukaryota</taxon>
        <taxon>Viridiplantae</taxon>
        <taxon>Streptophyta</taxon>
        <taxon>Embryophyta</taxon>
        <taxon>Tracheophyta</taxon>
        <taxon>Spermatophyta</taxon>
        <taxon>Magnoliopsida</taxon>
        <taxon>eudicotyledons</taxon>
        <taxon>Gunneridae</taxon>
        <taxon>Pentapetalae</taxon>
        <taxon>Caryophyllales</taxon>
        <taxon>Chenopodiaceae</taxon>
        <taxon>Chenopodioideae</taxon>
        <taxon>Atripliceae</taxon>
        <taxon>Chenopodium</taxon>
    </lineage>
</organism>
<keyword evidence="2" id="KW-1185">Reference proteome</keyword>
<evidence type="ECO:0000313" key="2">
    <source>
        <dbReference type="Proteomes" id="UP000596660"/>
    </source>
</evidence>
<evidence type="ECO:0000313" key="1">
    <source>
        <dbReference type="EnsemblPlants" id="AUR62003467-RA:cds"/>
    </source>
</evidence>
<protein>
    <submittedName>
        <fullName evidence="1">Uncharacterized protein</fullName>
    </submittedName>
</protein>
<dbReference type="Gramene" id="AUR62003467-RA">
    <property type="protein sequence ID" value="AUR62003467-RA:cds"/>
    <property type="gene ID" value="AUR62003467"/>
</dbReference>
<dbReference type="EnsemblPlants" id="AUR62003467-RA">
    <property type="protein sequence ID" value="AUR62003467-RA:cds"/>
    <property type="gene ID" value="AUR62003467"/>
</dbReference>
<sequence>MGVVRTSFFRAAEPSSTLRYVRPNQTFPTAALVDYVVNHDAKPQMARKVSFITGDSYNSYKPNSAEESSNYFGAPADDCVDFKAANYILQRKLSLQYDSD</sequence>
<name>A0A803KWQ9_CHEQI</name>
<dbReference type="OMA" id="EYVRPNQ"/>
<dbReference type="AlphaFoldDB" id="A0A803KWQ9"/>